<protein>
    <submittedName>
        <fullName evidence="2">Uncharacterized protein</fullName>
    </submittedName>
</protein>
<dbReference type="Proteomes" id="UP000055024">
    <property type="component" value="Unassembled WGS sequence"/>
</dbReference>
<keyword evidence="3" id="KW-1185">Reference proteome</keyword>
<keyword evidence="1" id="KW-0812">Transmembrane</keyword>
<name>A0A0V1I3T3_9BILA</name>
<proteinExistence type="predicted"/>
<organism evidence="2 3">
    <name type="scientific">Trichinella zimbabwensis</name>
    <dbReference type="NCBI Taxonomy" id="268475"/>
    <lineage>
        <taxon>Eukaryota</taxon>
        <taxon>Metazoa</taxon>
        <taxon>Ecdysozoa</taxon>
        <taxon>Nematoda</taxon>
        <taxon>Enoplea</taxon>
        <taxon>Dorylaimia</taxon>
        <taxon>Trichinellida</taxon>
        <taxon>Trichinellidae</taxon>
        <taxon>Trichinella</taxon>
    </lineage>
</organism>
<comment type="caution">
    <text evidence="2">The sequence shown here is derived from an EMBL/GenBank/DDBJ whole genome shotgun (WGS) entry which is preliminary data.</text>
</comment>
<gene>
    <name evidence="2" type="ORF">T11_10696</name>
</gene>
<evidence type="ECO:0000313" key="2">
    <source>
        <dbReference type="EMBL" id="KRZ17505.1"/>
    </source>
</evidence>
<keyword evidence="1" id="KW-0472">Membrane</keyword>
<sequence length="103" mass="11721">MHSFSTRLASTLAASSCAFPTIIFLSLLLAIEENGLNRLALELILFLHNMRKNQFSVRQLSTQKGGKEEEIFIYTSHGMTFVRPAPDRNNNVVYQVDKFSIDR</sequence>
<keyword evidence="1" id="KW-1133">Transmembrane helix</keyword>
<accession>A0A0V1I3T3</accession>
<evidence type="ECO:0000313" key="3">
    <source>
        <dbReference type="Proteomes" id="UP000055024"/>
    </source>
</evidence>
<dbReference type="EMBL" id="JYDP01000006">
    <property type="protein sequence ID" value="KRZ17505.1"/>
    <property type="molecule type" value="Genomic_DNA"/>
</dbReference>
<reference evidence="2 3" key="1">
    <citation type="submission" date="2015-01" db="EMBL/GenBank/DDBJ databases">
        <title>Evolution of Trichinella species and genotypes.</title>
        <authorList>
            <person name="Korhonen P.K."/>
            <person name="Edoardo P."/>
            <person name="Giuseppe L.R."/>
            <person name="Gasser R.B."/>
        </authorList>
    </citation>
    <scope>NUCLEOTIDE SEQUENCE [LARGE SCALE GENOMIC DNA]</scope>
    <source>
        <strain evidence="2">ISS1029</strain>
    </source>
</reference>
<evidence type="ECO:0000256" key="1">
    <source>
        <dbReference type="SAM" id="Phobius"/>
    </source>
</evidence>
<feature type="transmembrane region" description="Helical" evidence="1">
    <location>
        <begin position="12"/>
        <end position="31"/>
    </location>
</feature>
<dbReference type="AlphaFoldDB" id="A0A0V1I3T3"/>